<organism evidence="6 7">
    <name type="scientific">Olpidium bornovanus</name>
    <dbReference type="NCBI Taxonomy" id="278681"/>
    <lineage>
        <taxon>Eukaryota</taxon>
        <taxon>Fungi</taxon>
        <taxon>Fungi incertae sedis</taxon>
        <taxon>Olpidiomycota</taxon>
        <taxon>Olpidiomycotina</taxon>
        <taxon>Olpidiomycetes</taxon>
        <taxon>Olpidiales</taxon>
        <taxon>Olpidiaceae</taxon>
        <taxon>Olpidium</taxon>
    </lineage>
</organism>
<keyword evidence="2 3" id="KW-0802">TPR repeat</keyword>
<dbReference type="InterPro" id="IPR011990">
    <property type="entry name" value="TPR-like_helical_dom_sf"/>
</dbReference>
<dbReference type="AlphaFoldDB" id="A0A8H7ZZG0"/>
<dbReference type="SUPFAM" id="SSF48452">
    <property type="entry name" value="TPR-like"/>
    <property type="match status" value="2"/>
</dbReference>
<comment type="caution">
    <text evidence="6">The sequence shown here is derived from an EMBL/GenBank/DDBJ whole genome shotgun (WGS) entry which is preliminary data.</text>
</comment>
<accession>A0A8H7ZZG0</accession>
<protein>
    <submittedName>
        <fullName evidence="6">Uncharacterized protein</fullName>
    </submittedName>
</protein>
<keyword evidence="7" id="KW-1185">Reference proteome</keyword>
<sequence length="565" mass="62613">LLLAEQLYKEAVVPVPADLLANLGALHHLEGDHASARTYYNQARMAAETSVGDESVLAKGWVLSPRPISPERRDAILTTISYNVARLLEDTNDVQGAKREYRALLQRHPAYTNAHLRLGIIAQQAGNLDSAGEHFAQALAIDKNRADAVILLSALQFQRGQIRSARKSYERVLQELEKEDGYALTALGNLESEYKKALEMYSYALRYDDRNIYAANGLAVVVAERGMHQEACEMRLLFLSADAGAASQIRETGGSVFPVWMNLGHCLVELEKYSEAQLVVSVPPDTRAVCDNLSVIAMRPGPAIGCFFLDACLSGKRFSRLARKQYEYGGKKFDAENDPNVLLCLAKVNYILGKTQKATDHLVKALEGVEKVLEQRPDDRNTQYDLGLVLQAFAQNVSEKHEHDRSLELLEQAKEKLIRAKSIFAELTLAPKDRYIMYDRGVCEQRMKYCESIRVTIHRQIERAKEEEQQQQQPPLYAAGAPAAAATEQSSGTAEPGDQPSGTNDARFGDAPDVEMEDVEAEKATEPEGVPLSPMDVDDDEEVIVRLIDSFFDGFGYTSSEGGDL</sequence>
<feature type="compositionally biased region" description="Low complexity" evidence="5">
    <location>
        <begin position="470"/>
        <end position="489"/>
    </location>
</feature>
<keyword evidence="1" id="KW-0677">Repeat</keyword>
<dbReference type="InterPro" id="IPR019734">
    <property type="entry name" value="TPR_rpt"/>
</dbReference>
<dbReference type="Pfam" id="PF14559">
    <property type="entry name" value="TPR_19"/>
    <property type="match status" value="1"/>
</dbReference>
<dbReference type="InterPro" id="IPR031101">
    <property type="entry name" value="Ctr9"/>
</dbReference>
<dbReference type="Proteomes" id="UP000673691">
    <property type="component" value="Unassembled WGS sequence"/>
</dbReference>
<dbReference type="EMBL" id="JAEFCI010003077">
    <property type="protein sequence ID" value="KAG5461823.1"/>
    <property type="molecule type" value="Genomic_DNA"/>
</dbReference>
<evidence type="ECO:0000256" key="3">
    <source>
        <dbReference type="PROSITE-ProRule" id="PRU00339"/>
    </source>
</evidence>
<evidence type="ECO:0000256" key="2">
    <source>
        <dbReference type="ARBA" id="ARBA00022803"/>
    </source>
</evidence>
<evidence type="ECO:0000313" key="6">
    <source>
        <dbReference type="EMBL" id="KAG5461823.1"/>
    </source>
</evidence>
<proteinExistence type="predicted"/>
<dbReference type="GO" id="GO:0006368">
    <property type="term" value="P:transcription elongation by RNA polymerase II"/>
    <property type="evidence" value="ECO:0007669"/>
    <property type="project" value="TreeGrafter"/>
</dbReference>
<feature type="region of interest" description="Disordered" evidence="5">
    <location>
        <begin position="464"/>
        <end position="538"/>
    </location>
</feature>
<dbReference type="PROSITE" id="PS50005">
    <property type="entry name" value="TPR"/>
    <property type="match status" value="1"/>
</dbReference>
<dbReference type="GO" id="GO:0016593">
    <property type="term" value="C:Cdc73/Paf1 complex"/>
    <property type="evidence" value="ECO:0007669"/>
    <property type="project" value="TreeGrafter"/>
</dbReference>
<gene>
    <name evidence="6" type="ORF">BJ554DRAFT_5928</name>
</gene>
<dbReference type="Gene3D" id="1.25.40.10">
    <property type="entry name" value="Tetratricopeptide repeat domain"/>
    <property type="match status" value="3"/>
</dbReference>
<evidence type="ECO:0000256" key="4">
    <source>
        <dbReference type="SAM" id="Coils"/>
    </source>
</evidence>
<dbReference type="OrthoDB" id="343875at2759"/>
<reference evidence="6 7" key="1">
    <citation type="journal article" name="Sci. Rep.">
        <title>Genome-scale phylogenetic analyses confirm Olpidium as the closest living zoosporic fungus to the non-flagellated, terrestrial fungi.</title>
        <authorList>
            <person name="Chang Y."/>
            <person name="Rochon D."/>
            <person name="Sekimoto S."/>
            <person name="Wang Y."/>
            <person name="Chovatia M."/>
            <person name="Sandor L."/>
            <person name="Salamov A."/>
            <person name="Grigoriev I.V."/>
            <person name="Stajich J.E."/>
            <person name="Spatafora J.W."/>
        </authorList>
    </citation>
    <scope>NUCLEOTIDE SEQUENCE [LARGE SCALE GENOMIC DNA]</scope>
    <source>
        <strain evidence="6">S191</strain>
    </source>
</reference>
<dbReference type="GO" id="GO:0000993">
    <property type="term" value="F:RNA polymerase II complex binding"/>
    <property type="evidence" value="ECO:0007669"/>
    <property type="project" value="TreeGrafter"/>
</dbReference>
<feature type="repeat" description="TPR" evidence="3">
    <location>
        <begin position="112"/>
        <end position="145"/>
    </location>
</feature>
<dbReference type="SMART" id="SM00028">
    <property type="entry name" value="TPR"/>
    <property type="match status" value="6"/>
</dbReference>
<feature type="non-terminal residue" evidence="6">
    <location>
        <position position="1"/>
    </location>
</feature>
<keyword evidence="4" id="KW-0175">Coiled coil</keyword>
<evidence type="ECO:0000256" key="5">
    <source>
        <dbReference type="SAM" id="MobiDB-lite"/>
    </source>
</evidence>
<evidence type="ECO:0000313" key="7">
    <source>
        <dbReference type="Proteomes" id="UP000673691"/>
    </source>
</evidence>
<dbReference type="PANTHER" id="PTHR14027">
    <property type="entry name" value="RNA POLYMERASE-ASSOCIATED PROTEIN CTR9"/>
    <property type="match status" value="1"/>
</dbReference>
<name>A0A8H7ZZG0_9FUNG</name>
<evidence type="ECO:0000256" key="1">
    <source>
        <dbReference type="ARBA" id="ARBA00022737"/>
    </source>
</evidence>
<dbReference type="PANTHER" id="PTHR14027:SF2">
    <property type="entry name" value="RNA POLYMERASE-ASSOCIATED PROTEIN CTR9 HOMOLOG"/>
    <property type="match status" value="1"/>
</dbReference>
<dbReference type="GO" id="GO:0006355">
    <property type="term" value="P:regulation of DNA-templated transcription"/>
    <property type="evidence" value="ECO:0007669"/>
    <property type="project" value="InterPro"/>
</dbReference>
<feature type="coiled-coil region" evidence="4">
    <location>
        <begin position="400"/>
        <end position="430"/>
    </location>
</feature>